<evidence type="ECO:0000256" key="1">
    <source>
        <dbReference type="SAM" id="MobiDB-lite"/>
    </source>
</evidence>
<dbReference type="Gene3D" id="1.20.58.290">
    <property type="entry name" value="Hypothetical membrane protein ta0354_69_121"/>
    <property type="match status" value="1"/>
</dbReference>
<reference evidence="3" key="2">
    <citation type="journal article" date="2014" name="ISME J.">
        <title>Microbial stratification in low pH oxic and suboxic macroscopic growths along an acid mine drainage.</title>
        <authorList>
            <person name="Mendez-Garcia C."/>
            <person name="Mesa V."/>
            <person name="Sprenger R.R."/>
            <person name="Richter M."/>
            <person name="Diez M.S."/>
            <person name="Solano J."/>
            <person name="Bargiela R."/>
            <person name="Golyshina O.V."/>
            <person name="Manteca A."/>
            <person name="Ramos J.L."/>
            <person name="Gallego J.R."/>
            <person name="Llorente I."/>
            <person name="Martins Dos Santos V.A."/>
            <person name="Jensen O.N."/>
            <person name="Pelaez A.I."/>
            <person name="Sanchez J."/>
            <person name="Ferrer M."/>
        </authorList>
    </citation>
    <scope>NUCLEOTIDE SEQUENCE</scope>
</reference>
<feature type="transmembrane region" description="Helical" evidence="2">
    <location>
        <begin position="99"/>
        <end position="124"/>
    </location>
</feature>
<organism evidence="3">
    <name type="scientific">mine drainage metagenome</name>
    <dbReference type="NCBI Taxonomy" id="410659"/>
    <lineage>
        <taxon>unclassified sequences</taxon>
        <taxon>metagenomes</taxon>
        <taxon>ecological metagenomes</taxon>
    </lineage>
</organism>
<name>T0ZEK4_9ZZZZ</name>
<dbReference type="EMBL" id="AUZY01012903">
    <property type="protein sequence ID" value="EQD27284.1"/>
    <property type="molecule type" value="Genomic_DNA"/>
</dbReference>
<feature type="transmembrane region" description="Helical" evidence="2">
    <location>
        <begin position="49"/>
        <end position="70"/>
    </location>
</feature>
<proteinExistence type="predicted"/>
<keyword evidence="2" id="KW-1133">Transmembrane helix</keyword>
<reference evidence="3" key="1">
    <citation type="submission" date="2013-08" db="EMBL/GenBank/DDBJ databases">
        <authorList>
            <person name="Mendez C."/>
            <person name="Richter M."/>
            <person name="Ferrer M."/>
            <person name="Sanchez J."/>
        </authorList>
    </citation>
    <scope>NUCLEOTIDE SEQUENCE</scope>
</reference>
<evidence type="ECO:0000313" key="3">
    <source>
        <dbReference type="EMBL" id="EQD27284.1"/>
    </source>
</evidence>
<protein>
    <submittedName>
        <fullName evidence="3">Uncharacterized protein</fullName>
    </submittedName>
</protein>
<sequence length="173" mass="19092">MSPMRQNPRAAPETPGEGEADIGPSPRTESPPRLNLYSRLRYWSLTNRFALSLLVLVVGGILTAIAIAAWTPLISSPLFSGFVPGLKGTDGPSGSGPDWTLAMAIVGPILVIVGGYLAGSYIIARERFEHLMKTRSKAEFLRNVPEVEDLIWDLTPRDHERLIRKKQEFKIRG</sequence>
<comment type="caution">
    <text evidence="3">The sequence shown here is derived from an EMBL/GenBank/DDBJ whole genome shotgun (WGS) entry which is preliminary data.</text>
</comment>
<feature type="region of interest" description="Disordered" evidence="1">
    <location>
        <begin position="1"/>
        <end position="30"/>
    </location>
</feature>
<keyword evidence="2" id="KW-0812">Transmembrane</keyword>
<accession>T0ZEK4</accession>
<gene>
    <name evidence="3" type="ORF">B1B_19210</name>
</gene>
<keyword evidence="2" id="KW-0472">Membrane</keyword>
<dbReference type="AlphaFoldDB" id="T0ZEK4"/>
<evidence type="ECO:0000256" key="2">
    <source>
        <dbReference type="SAM" id="Phobius"/>
    </source>
</evidence>